<dbReference type="Gene3D" id="1.20.1280.50">
    <property type="match status" value="1"/>
</dbReference>
<name>A0A395I582_ASPHC</name>
<protein>
    <recommendedName>
        <fullName evidence="3">F-box domain-containing protein</fullName>
    </recommendedName>
</protein>
<dbReference type="InterPro" id="IPR036047">
    <property type="entry name" value="F-box-like_dom_sf"/>
</dbReference>
<gene>
    <name evidence="1" type="ORF">BO97DRAFT_411517</name>
</gene>
<proteinExistence type="predicted"/>
<organism evidence="1 2">
    <name type="scientific">Aspergillus homomorphus (strain CBS 101889)</name>
    <dbReference type="NCBI Taxonomy" id="1450537"/>
    <lineage>
        <taxon>Eukaryota</taxon>
        <taxon>Fungi</taxon>
        <taxon>Dikarya</taxon>
        <taxon>Ascomycota</taxon>
        <taxon>Pezizomycotina</taxon>
        <taxon>Eurotiomycetes</taxon>
        <taxon>Eurotiomycetidae</taxon>
        <taxon>Eurotiales</taxon>
        <taxon>Aspergillaceae</taxon>
        <taxon>Aspergillus</taxon>
        <taxon>Aspergillus subgen. Circumdati</taxon>
    </lineage>
</organism>
<dbReference type="AlphaFoldDB" id="A0A395I582"/>
<evidence type="ECO:0008006" key="3">
    <source>
        <dbReference type="Google" id="ProtNLM"/>
    </source>
</evidence>
<dbReference type="VEuPathDB" id="FungiDB:BO97DRAFT_411517"/>
<reference evidence="1 2" key="1">
    <citation type="submission" date="2018-02" db="EMBL/GenBank/DDBJ databases">
        <title>The genomes of Aspergillus section Nigri reveals drivers in fungal speciation.</title>
        <authorList>
            <consortium name="DOE Joint Genome Institute"/>
            <person name="Vesth T.C."/>
            <person name="Nybo J."/>
            <person name="Theobald S."/>
            <person name="Brandl J."/>
            <person name="Frisvad J.C."/>
            <person name="Nielsen K.F."/>
            <person name="Lyhne E.K."/>
            <person name="Kogle M.E."/>
            <person name="Kuo A."/>
            <person name="Riley R."/>
            <person name="Clum A."/>
            <person name="Nolan M."/>
            <person name="Lipzen A."/>
            <person name="Salamov A."/>
            <person name="Henrissat B."/>
            <person name="Wiebenga A."/>
            <person name="De vries R.P."/>
            <person name="Grigoriev I.V."/>
            <person name="Mortensen U.H."/>
            <person name="Andersen M.R."/>
            <person name="Baker S.E."/>
        </authorList>
    </citation>
    <scope>NUCLEOTIDE SEQUENCE [LARGE SCALE GENOMIC DNA]</scope>
    <source>
        <strain evidence="1 2">CBS 101889</strain>
    </source>
</reference>
<dbReference type="EMBL" id="KZ824271">
    <property type="protein sequence ID" value="RAL15382.1"/>
    <property type="molecule type" value="Genomic_DNA"/>
</dbReference>
<dbReference type="Proteomes" id="UP000248961">
    <property type="component" value="Unassembled WGS sequence"/>
</dbReference>
<dbReference type="STRING" id="1450537.A0A395I582"/>
<sequence length="187" mass="21077">MPLQLVAMTSTAQTHRVFLVYELLEAILLLTDPRTLLTSAQRVCHFWHDLIQDSLEIQRALYFKPSSASPKAYKLQAEFETEISTVQVPAPYIHLGHLAAAVENKVLCPEPTSLHILAGWANSDAMSLSARTTIKAVEADCPYWDTEAIFFCLPSRFSTHSVGSVLMWLDSTSVPWRKWEVVGHYFV</sequence>
<dbReference type="OrthoDB" id="3800738at2759"/>
<evidence type="ECO:0000313" key="1">
    <source>
        <dbReference type="EMBL" id="RAL15382.1"/>
    </source>
</evidence>
<accession>A0A395I582</accession>
<keyword evidence="2" id="KW-1185">Reference proteome</keyword>
<dbReference type="SUPFAM" id="SSF81383">
    <property type="entry name" value="F-box domain"/>
    <property type="match status" value="1"/>
</dbReference>
<dbReference type="RefSeq" id="XP_025554536.1">
    <property type="nucleotide sequence ID" value="XM_025696184.1"/>
</dbReference>
<evidence type="ECO:0000313" key="2">
    <source>
        <dbReference type="Proteomes" id="UP000248961"/>
    </source>
</evidence>
<dbReference type="GeneID" id="37200473"/>